<dbReference type="EMBL" id="LZMS01000076">
    <property type="protein sequence ID" value="OBX61106.1"/>
    <property type="molecule type" value="Genomic_DNA"/>
</dbReference>
<proteinExistence type="predicted"/>
<comment type="caution">
    <text evidence="3">The sequence shown here is derived from an EMBL/GenBank/DDBJ whole genome shotgun (WGS) entry which is preliminary data.</text>
</comment>
<feature type="transmembrane region" description="Helical" evidence="2">
    <location>
        <begin position="229"/>
        <end position="248"/>
    </location>
</feature>
<organism evidence="3 4">
    <name type="scientific">Moraxella lacunata</name>
    <dbReference type="NCBI Taxonomy" id="477"/>
    <lineage>
        <taxon>Bacteria</taxon>
        <taxon>Pseudomonadati</taxon>
        <taxon>Pseudomonadota</taxon>
        <taxon>Gammaproteobacteria</taxon>
        <taxon>Moraxellales</taxon>
        <taxon>Moraxellaceae</taxon>
        <taxon>Moraxella</taxon>
    </lineage>
</organism>
<feature type="compositionally biased region" description="Polar residues" evidence="1">
    <location>
        <begin position="209"/>
        <end position="218"/>
    </location>
</feature>
<evidence type="ECO:0000256" key="1">
    <source>
        <dbReference type="SAM" id="MobiDB-lite"/>
    </source>
</evidence>
<evidence type="ECO:0000313" key="4">
    <source>
        <dbReference type="Proteomes" id="UP000092607"/>
    </source>
</evidence>
<dbReference type="AlphaFoldDB" id="A0A1B8PYE0"/>
<reference evidence="3 4" key="1">
    <citation type="submission" date="2016-06" db="EMBL/GenBank/DDBJ databases">
        <title>Draft genome of Moraxella lacunata CCUG 57757A.</title>
        <authorList>
            <person name="Salva-Serra F."/>
            <person name="Engstrom-Jakobsson H."/>
            <person name="Thorell K."/>
            <person name="Gonzales-Siles L."/>
            <person name="Karlsson R."/>
            <person name="Boulund F."/>
            <person name="Engstrand L."/>
            <person name="Kristiansson E."/>
            <person name="Moore E."/>
        </authorList>
    </citation>
    <scope>NUCLEOTIDE SEQUENCE [LARGE SCALE GENOMIC DNA]</scope>
    <source>
        <strain evidence="3 4">CCUG 57757A</strain>
    </source>
</reference>
<dbReference type="Proteomes" id="UP000092607">
    <property type="component" value="Unassembled WGS sequence"/>
</dbReference>
<keyword evidence="2" id="KW-0472">Membrane</keyword>
<protein>
    <submittedName>
        <fullName evidence="3">Uncharacterized protein</fullName>
    </submittedName>
</protein>
<name>A0A1B8PYE0_MORLA</name>
<gene>
    <name evidence="3" type="ORF">A9309_08760</name>
</gene>
<evidence type="ECO:0000313" key="3">
    <source>
        <dbReference type="EMBL" id="OBX61106.1"/>
    </source>
</evidence>
<dbReference type="RefSeq" id="WP_065256736.1">
    <property type="nucleotide sequence ID" value="NZ_JARDJM010000090.1"/>
</dbReference>
<sequence length="249" mass="28271">MKQYVNTRSITKDYRYLGEKPDNAWLGVYAELTSFEHPTIIFEKEHETFRLFLSGMPSTRKDKVGTIIRYSFLFMGNIDEYTKLSGLVSAWATAIDNPSHIAQKLGELYDENAVSQMIENDTFDDTAQKQLDDWLGSFDKSDHAFAQKISEIIKDDLGVVCYLNFVEDEKDIVELNKKAHIWLSQPNKFITHTPPPIQPQKPTITPQPAVSTPLQTNQQAEGEKGMGKIWIGIILLIAIIAITLYLIGM</sequence>
<dbReference type="OrthoDB" id="3401914at2"/>
<feature type="region of interest" description="Disordered" evidence="1">
    <location>
        <begin position="198"/>
        <end position="218"/>
    </location>
</feature>
<evidence type="ECO:0000256" key="2">
    <source>
        <dbReference type="SAM" id="Phobius"/>
    </source>
</evidence>
<accession>A0A1B8PYE0</accession>
<keyword evidence="2" id="KW-0812">Transmembrane</keyword>
<keyword evidence="2" id="KW-1133">Transmembrane helix</keyword>